<dbReference type="EMBL" id="BMKC01000001">
    <property type="protein sequence ID" value="GGA74464.1"/>
    <property type="molecule type" value="Genomic_DNA"/>
</dbReference>
<dbReference type="Pfam" id="PF01436">
    <property type="entry name" value="NHL"/>
    <property type="match status" value="1"/>
</dbReference>
<dbReference type="InterPro" id="IPR013766">
    <property type="entry name" value="Thioredoxin_domain"/>
</dbReference>
<proteinExistence type="predicted"/>
<dbReference type="SUPFAM" id="SSF101898">
    <property type="entry name" value="NHL repeat"/>
    <property type="match status" value="1"/>
</dbReference>
<keyword evidence="1" id="KW-0677">Repeat</keyword>
<dbReference type="Proteomes" id="UP000623419">
    <property type="component" value="Unassembled WGS sequence"/>
</dbReference>
<protein>
    <recommendedName>
        <fullName evidence="2">Thioredoxin domain-containing protein</fullName>
    </recommendedName>
</protein>
<dbReference type="PROSITE" id="PS51352">
    <property type="entry name" value="THIOREDOXIN_2"/>
    <property type="match status" value="1"/>
</dbReference>
<dbReference type="Gene3D" id="2.120.10.30">
    <property type="entry name" value="TolB, C-terminal domain"/>
    <property type="match status" value="2"/>
</dbReference>
<dbReference type="PANTHER" id="PTHR46388:SF2">
    <property type="entry name" value="NHL REPEAT-CONTAINING PROTEIN 2"/>
    <property type="match status" value="1"/>
</dbReference>
<evidence type="ECO:0000313" key="4">
    <source>
        <dbReference type="Proteomes" id="UP000623419"/>
    </source>
</evidence>
<dbReference type="PANTHER" id="PTHR46388">
    <property type="entry name" value="NHL REPEAT-CONTAINING PROTEIN 2"/>
    <property type="match status" value="1"/>
</dbReference>
<organism evidence="3 4">
    <name type="scientific">Arenimonas soli</name>
    <dbReference type="NCBI Taxonomy" id="2269504"/>
    <lineage>
        <taxon>Bacteria</taxon>
        <taxon>Pseudomonadati</taxon>
        <taxon>Pseudomonadota</taxon>
        <taxon>Gammaproteobacteria</taxon>
        <taxon>Lysobacterales</taxon>
        <taxon>Lysobacteraceae</taxon>
        <taxon>Arenimonas</taxon>
    </lineage>
</organism>
<dbReference type="RefSeq" id="WP_188662041.1">
    <property type="nucleotide sequence ID" value="NZ_BMKC01000001.1"/>
</dbReference>
<dbReference type="InterPro" id="IPR011042">
    <property type="entry name" value="6-blade_b-propeller_TolB-like"/>
</dbReference>
<name>A0ABQ1HFZ1_9GAMM</name>
<gene>
    <name evidence="3" type="ORF">GCM10011521_10830</name>
</gene>
<evidence type="ECO:0000259" key="2">
    <source>
        <dbReference type="PROSITE" id="PS51352"/>
    </source>
</evidence>
<dbReference type="InterPro" id="IPR001258">
    <property type="entry name" value="NHL_repeat"/>
</dbReference>
<feature type="domain" description="Thioredoxin" evidence="2">
    <location>
        <begin position="1"/>
        <end position="145"/>
    </location>
</feature>
<dbReference type="SUPFAM" id="SSF52833">
    <property type="entry name" value="Thioredoxin-like"/>
    <property type="match status" value="1"/>
</dbReference>
<keyword evidence="4" id="KW-1185">Reference proteome</keyword>
<sequence length="472" mass="50678">MNAAHAAPELPAQLQWLNADPQRIEAHRGRVLGLVFWNAASPYCHTLLGELLRLQAKFPVGLSLVGIHLPRFDAELDGRLALKAANRLGLPFPVANDRGWSTWQHYGVQSWPSVALVDTRGRLRELFTGDDQAGRLESAIQGLMDEAGVALVQAEPPRRLGAESRLPLAFPSGLAVGENHLYVADTGHHRILECTHSGRVLREFGTGHGDLVDGAPEDAAFRHPRGLCLVREALYVADTGNHALRRIRLLDGVVETLAGTGRPGTPREGSGTASELPLNQPWDVVGNLDRIYIAMAGTNQVWEYELGQGRLKLTAGSGELGIADGPARGAMFAHPAALAQVQQTLYIADAASSAIRSLQISQGQVQTLVGQGLYEFGDQDGQRREARLQYPQAIALDPASPVLWIADSYNGSLRRLRLGGGDVSTHALPQSLEQPAALAAAPGSLWIANSGAHEVLRFDLGTGKLSRLPIGE</sequence>
<evidence type="ECO:0000256" key="1">
    <source>
        <dbReference type="ARBA" id="ARBA00022737"/>
    </source>
</evidence>
<accession>A0ABQ1HFZ1</accession>
<evidence type="ECO:0000313" key="3">
    <source>
        <dbReference type="EMBL" id="GGA74464.1"/>
    </source>
</evidence>
<comment type="caution">
    <text evidence="3">The sequence shown here is derived from an EMBL/GenBank/DDBJ whole genome shotgun (WGS) entry which is preliminary data.</text>
</comment>
<reference evidence="4" key="1">
    <citation type="journal article" date="2019" name="Int. J. Syst. Evol. Microbiol.">
        <title>The Global Catalogue of Microorganisms (GCM) 10K type strain sequencing project: providing services to taxonomists for standard genome sequencing and annotation.</title>
        <authorList>
            <consortium name="The Broad Institute Genomics Platform"/>
            <consortium name="The Broad Institute Genome Sequencing Center for Infectious Disease"/>
            <person name="Wu L."/>
            <person name="Ma J."/>
        </authorList>
    </citation>
    <scope>NUCLEOTIDE SEQUENCE [LARGE SCALE GENOMIC DNA]</scope>
    <source>
        <strain evidence="4">CGMCC 1.15905</strain>
    </source>
</reference>
<dbReference type="Gene3D" id="3.40.30.10">
    <property type="entry name" value="Glutaredoxin"/>
    <property type="match status" value="1"/>
</dbReference>
<dbReference type="InterPro" id="IPR036249">
    <property type="entry name" value="Thioredoxin-like_sf"/>
</dbReference>